<reference evidence="2" key="1">
    <citation type="submission" date="2023-06" db="EMBL/GenBank/DDBJ databases">
        <title>Egi l300058.</title>
        <authorList>
            <person name="Gao L."/>
            <person name="Fang B.-Z."/>
            <person name="Li W.-J."/>
        </authorList>
    </citation>
    <scope>NUCLEOTIDE SEQUENCE</scope>
    <source>
        <strain evidence="2">EGI L300058</strain>
    </source>
</reference>
<dbReference type="Pfam" id="PF01816">
    <property type="entry name" value="LRV"/>
    <property type="match status" value="2"/>
</dbReference>
<evidence type="ECO:0000313" key="2">
    <source>
        <dbReference type="EMBL" id="MDN4480855.1"/>
    </source>
</evidence>
<evidence type="ECO:0000256" key="1">
    <source>
        <dbReference type="SAM" id="MobiDB-lite"/>
    </source>
</evidence>
<protein>
    <recommendedName>
        <fullName evidence="4">Leucine rich repeat variant</fullName>
    </recommendedName>
</protein>
<organism evidence="2 3">
    <name type="scientific">Demequina muriae</name>
    <dbReference type="NCBI Taxonomy" id="3051664"/>
    <lineage>
        <taxon>Bacteria</taxon>
        <taxon>Bacillati</taxon>
        <taxon>Actinomycetota</taxon>
        <taxon>Actinomycetes</taxon>
        <taxon>Micrococcales</taxon>
        <taxon>Demequinaceae</taxon>
        <taxon>Demequina</taxon>
    </lineage>
</organism>
<keyword evidence="3" id="KW-1185">Reference proteome</keyword>
<name>A0ABT8GHF4_9MICO</name>
<accession>A0ABT8GHF4</accession>
<dbReference type="Gene3D" id="1.25.10.10">
    <property type="entry name" value="Leucine-rich Repeat Variant"/>
    <property type="match status" value="1"/>
</dbReference>
<evidence type="ECO:0000313" key="3">
    <source>
        <dbReference type="Proteomes" id="UP001172708"/>
    </source>
</evidence>
<dbReference type="RefSeq" id="WP_301142317.1">
    <property type="nucleotide sequence ID" value="NZ_JAUHQA010000001.1"/>
</dbReference>
<sequence>MSHGSRDDGSWSRALMAASGIGGVRDATSREGSPAWHEASGADLAGPRFLELAHHRDPAVREALARRPDCPMGVLASLAHDARPAVRAAAASNGRARAAILDNLARDRDPGVLKAVARNPATPRETLLRLCGHRRQEVRRVALRALTDPERPPVSEGVATGDVPLELRDGAEPRPPSARPGLSRHRAPTFYAPKPVVQSSPPATSPDRGVDGPAAPHPPAVQ</sequence>
<dbReference type="Proteomes" id="UP001172708">
    <property type="component" value="Unassembled WGS sequence"/>
</dbReference>
<dbReference type="SUPFAM" id="SSF48371">
    <property type="entry name" value="ARM repeat"/>
    <property type="match status" value="1"/>
</dbReference>
<dbReference type="InterPro" id="IPR011989">
    <property type="entry name" value="ARM-like"/>
</dbReference>
<evidence type="ECO:0008006" key="4">
    <source>
        <dbReference type="Google" id="ProtNLM"/>
    </source>
</evidence>
<dbReference type="EMBL" id="JAUHQA010000001">
    <property type="protein sequence ID" value="MDN4480855.1"/>
    <property type="molecule type" value="Genomic_DNA"/>
</dbReference>
<feature type="region of interest" description="Disordered" evidence="1">
    <location>
        <begin position="147"/>
        <end position="222"/>
    </location>
</feature>
<proteinExistence type="predicted"/>
<comment type="caution">
    <text evidence="2">The sequence shown here is derived from an EMBL/GenBank/DDBJ whole genome shotgun (WGS) entry which is preliminary data.</text>
</comment>
<gene>
    <name evidence="2" type="ORF">QQX02_07985</name>
</gene>
<dbReference type="InterPro" id="IPR016024">
    <property type="entry name" value="ARM-type_fold"/>
</dbReference>
<dbReference type="InterPro" id="IPR004830">
    <property type="entry name" value="LRR_variant"/>
</dbReference>